<proteinExistence type="predicted"/>
<evidence type="ECO:0000313" key="1">
    <source>
        <dbReference type="EMBL" id="KAF2098014.1"/>
    </source>
</evidence>
<comment type="caution">
    <text evidence="1">The sequence shown here is derived from an EMBL/GenBank/DDBJ whole genome shotgun (WGS) entry which is preliminary data.</text>
</comment>
<sequence>MELILLLLAAVVSASPTEVETKDVVVYEELVTKDIAPRQLLTILSLVVWTANTIPSGVRLAIGVLGLAQSAFNLAKCSSNIHHWQQTGDCFFIAADILMGAFVGFWQTRNGKREMGDAVWDLTNHTSALTHAVAHVAPIDNSLRKGLLATANNGTWIRAASVYSGDVHTHSLFYRLADPADLGRENDGTYHHLRATEEGLRKREENDEGGLVVDYIWKDNNDETEWDYFQGGGDTLGATAAGWAETNGQEAFCNSPVVCLSTGSPGGGQCAGCHVETSGVMAYGWNDAAFGFNGQSGGWLDECENNDIQNC</sequence>
<protein>
    <submittedName>
        <fullName evidence="1">Uncharacterized protein</fullName>
    </submittedName>
</protein>
<name>A0A9P4IF84_9PEZI</name>
<dbReference type="Proteomes" id="UP000799772">
    <property type="component" value="Unassembled WGS sequence"/>
</dbReference>
<dbReference type="AlphaFoldDB" id="A0A9P4IF84"/>
<accession>A0A9P4IF84</accession>
<evidence type="ECO:0000313" key="2">
    <source>
        <dbReference type="Proteomes" id="UP000799772"/>
    </source>
</evidence>
<dbReference type="OrthoDB" id="5421050at2759"/>
<keyword evidence="2" id="KW-1185">Reference proteome</keyword>
<reference evidence="1" key="1">
    <citation type="journal article" date="2020" name="Stud. Mycol.">
        <title>101 Dothideomycetes genomes: a test case for predicting lifestyles and emergence of pathogens.</title>
        <authorList>
            <person name="Haridas S."/>
            <person name="Albert R."/>
            <person name="Binder M."/>
            <person name="Bloem J."/>
            <person name="Labutti K."/>
            <person name="Salamov A."/>
            <person name="Andreopoulos B."/>
            <person name="Baker S."/>
            <person name="Barry K."/>
            <person name="Bills G."/>
            <person name="Bluhm B."/>
            <person name="Cannon C."/>
            <person name="Castanera R."/>
            <person name="Culley D."/>
            <person name="Daum C."/>
            <person name="Ezra D."/>
            <person name="Gonzalez J."/>
            <person name="Henrissat B."/>
            <person name="Kuo A."/>
            <person name="Liang C."/>
            <person name="Lipzen A."/>
            <person name="Lutzoni F."/>
            <person name="Magnuson J."/>
            <person name="Mondo S."/>
            <person name="Nolan M."/>
            <person name="Ohm R."/>
            <person name="Pangilinan J."/>
            <person name="Park H.-J."/>
            <person name="Ramirez L."/>
            <person name="Alfaro M."/>
            <person name="Sun H."/>
            <person name="Tritt A."/>
            <person name="Yoshinaga Y."/>
            <person name="Zwiers L.-H."/>
            <person name="Turgeon B."/>
            <person name="Goodwin S."/>
            <person name="Spatafora J."/>
            <person name="Crous P."/>
            <person name="Grigoriev I."/>
        </authorList>
    </citation>
    <scope>NUCLEOTIDE SEQUENCE</scope>
    <source>
        <strain evidence="1">CBS 133067</strain>
    </source>
</reference>
<gene>
    <name evidence="1" type="ORF">NA57DRAFT_76813</name>
</gene>
<organism evidence="1 2">
    <name type="scientific">Rhizodiscina lignyota</name>
    <dbReference type="NCBI Taxonomy" id="1504668"/>
    <lineage>
        <taxon>Eukaryota</taxon>
        <taxon>Fungi</taxon>
        <taxon>Dikarya</taxon>
        <taxon>Ascomycota</taxon>
        <taxon>Pezizomycotina</taxon>
        <taxon>Dothideomycetes</taxon>
        <taxon>Pleosporomycetidae</taxon>
        <taxon>Aulographales</taxon>
        <taxon>Rhizodiscinaceae</taxon>
        <taxon>Rhizodiscina</taxon>
    </lineage>
</organism>
<dbReference type="EMBL" id="ML978127">
    <property type="protein sequence ID" value="KAF2098014.1"/>
    <property type="molecule type" value="Genomic_DNA"/>
</dbReference>